<evidence type="ECO:0000313" key="4">
    <source>
        <dbReference type="Proteomes" id="UP000013783"/>
    </source>
</evidence>
<dbReference type="STRING" id="71451.RV07_GL000800"/>
<feature type="compositionally biased region" description="Basic and acidic residues" evidence="1">
    <location>
        <begin position="200"/>
        <end position="210"/>
    </location>
</feature>
<feature type="compositionally biased region" description="Polar residues" evidence="1">
    <location>
        <begin position="211"/>
        <end position="222"/>
    </location>
</feature>
<comment type="caution">
    <text evidence="2">The sequence shown here is derived from an EMBL/GenBank/DDBJ whole genome shotgun (WGS) entry which is preliminary data.</text>
</comment>
<proteinExistence type="predicted"/>
<dbReference type="Proteomes" id="UP000013783">
    <property type="component" value="Unassembled WGS sequence"/>
</dbReference>
<dbReference type="Proteomes" id="UP000014148">
    <property type="component" value="Unassembled WGS sequence"/>
</dbReference>
<evidence type="ECO:0000313" key="3">
    <source>
        <dbReference type="EMBL" id="EOT69709.1"/>
    </source>
</evidence>
<feature type="region of interest" description="Disordered" evidence="1">
    <location>
        <begin position="187"/>
        <end position="278"/>
    </location>
</feature>
<organism evidence="2 4">
    <name type="scientific">Enterococcus malodoratus ATCC 43197</name>
    <dbReference type="NCBI Taxonomy" id="1158601"/>
    <lineage>
        <taxon>Bacteria</taxon>
        <taxon>Bacillati</taxon>
        <taxon>Bacillota</taxon>
        <taxon>Bacilli</taxon>
        <taxon>Lactobacillales</taxon>
        <taxon>Enterococcaceae</taxon>
        <taxon>Enterococcus</taxon>
    </lineage>
</organism>
<dbReference type="OrthoDB" id="2193895at2"/>
<dbReference type="RefSeq" id="WP_010743321.1">
    <property type="nucleotide sequence ID" value="NZ_KB946253.1"/>
</dbReference>
<accession>R2QSM3</accession>
<feature type="compositionally biased region" description="Acidic residues" evidence="1">
    <location>
        <begin position="256"/>
        <end position="278"/>
    </location>
</feature>
<keyword evidence="5" id="KW-1185">Reference proteome</keyword>
<dbReference type="EMBL" id="AJAK01000032">
    <property type="protein sequence ID" value="EOH71601.1"/>
    <property type="molecule type" value="Genomic_DNA"/>
</dbReference>
<dbReference type="PATRIC" id="fig|1158601.3.peg.4516"/>
<dbReference type="EMBL" id="ASWA01000002">
    <property type="protein sequence ID" value="EOT69709.1"/>
    <property type="molecule type" value="Genomic_DNA"/>
</dbReference>
<reference evidence="3 5" key="2">
    <citation type="submission" date="2013-03" db="EMBL/GenBank/DDBJ databases">
        <title>The Genome Sequence of Enterococcus malodoratus ATCC_43197 (PacBio/Illumina hybrid assembly).</title>
        <authorList>
            <consortium name="The Broad Institute Genomics Platform"/>
            <consortium name="The Broad Institute Genome Sequencing Center for Infectious Disease"/>
            <person name="Earl A."/>
            <person name="Russ C."/>
            <person name="Gilmore M."/>
            <person name="Surin D."/>
            <person name="Walker B."/>
            <person name="Young S."/>
            <person name="Zeng Q."/>
            <person name="Gargeya S."/>
            <person name="Fitzgerald M."/>
            <person name="Haas B."/>
            <person name="Abouelleil A."/>
            <person name="Allen A.W."/>
            <person name="Alvarado L."/>
            <person name="Arachchi H.M."/>
            <person name="Berlin A.M."/>
            <person name="Chapman S.B."/>
            <person name="Gainer-Dewar J."/>
            <person name="Goldberg J."/>
            <person name="Griggs A."/>
            <person name="Gujja S."/>
            <person name="Hansen M."/>
            <person name="Howarth C."/>
            <person name="Imamovic A."/>
            <person name="Ireland A."/>
            <person name="Larimer J."/>
            <person name="McCowan C."/>
            <person name="Murphy C."/>
            <person name="Pearson M."/>
            <person name="Poon T.W."/>
            <person name="Priest M."/>
            <person name="Roberts A."/>
            <person name="Saif S."/>
            <person name="Shea T."/>
            <person name="Sisk P."/>
            <person name="Sykes S."/>
            <person name="Wortman J."/>
            <person name="Nusbaum C."/>
            <person name="Birren B."/>
        </authorList>
    </citation>
    <scope>NUCLEOTIDE SEQUENCE [LARGE SCALE GENOMIC DNA]</scope>
    <source>
        <strain evidence="3 5">ATCC 43197</strain>
    </source>
</reference>
<evidence type="ECO:0000256" key="1">
    <source>
        <dbReference type="SAM" id="MobiDB-lite"/>
    </source>
</evidence>
<dbReference type="AlphaFoldDB" id="R2QSM3"/>
<protein>
    <submittedName>
        <fullName evidence="2">Uncharacterized protein</fullName>
    </submittedName>
</protein>
<reference evidence="2 4" key="1">
    <citation type="submission" date="2013-02" db="EMBL/GenBank/DDBJ databases">
        <title>The Genome Sequence of Enterococcus malodoratus ATCC_43197.</title>
        <authorList>
            <consortium name="The Broad Institute Genome Sequencing Platform"/>
            <consortium name="The Broad Institute Genome Sequencing Center for Infectious Disease"/>
            <person name="Earl A.M."/>
            <person name="Gilmore M.S."/>
            <person name="Lebreton F."/>
            <person name="Walker B."/>
            <person name="Young S.K."/>
            <person name="Zeng Q."/>
            <person name="Gargeya S."/>
            <person name="Fitzgerald M."/>
            <person name="Haas B."/>
            <person name="Abouelleil A."/>
            <person name="Alvarado L."/>
            <person name="Arachchi H.M."/>
            <person name="Berlin A.M."/>
            <person name="Chapman S.B."/>
            <person name="Dewar J."/>
            <person name="Goldberg J."/>
            <person name="Griggs A."/>
            <person name="Gujja S."/>
            <person name="Hansen M."/>
            <person name="Howarth C."/>
            <person name="Imamovic A."/>
            <person name="Larimer J."/>
            <person name="McCowan C."/>
            <person name="Murphy C."/>
            <person name="Neiman D."/>
            <person name="Pearson M."/>
            <person name="Priest M."/>
            <person name="Roberts A."/>
            <person name="Saif S."/>
            <person name="Shea T."/>
            <person name="Sisk P."/>
            <person name="Sykes S."/>
            <person name="Wortman J."/>
            <person name="Nusbaum C."/>
            <person name="Birren B."/>
        </authorList>
    </citation>
    <scope>NUCLEOTIDE SEQUENCE [LARGE SCALE GENOMIC DNA]</scope>
    <source>
        <strain evidence="2 4">ATCC 43197</strain>
    </source>
</reference>
<evidence type="ECO:0000313" key="5">
    <source>
        <dbReference type="Proteomes" id="UP000014148"/>
    </source>
</evidence>
<dbReference type="eggNOG" id="ENOG5032N1T">
    <property type="taxonomic scope" value="Bacteria"/>
</dbReference>
<sequence length="278" mass="31220">MSIEFKPTIKSINIASEDLTKITLEVKNGSLDGQYEDLRKLSGKTVVVAMLPDHYSYTQKFDRSTNKPVQEWIVNPDGTAEMKETEQTQLDVDGKGNIDIREIEKKVDKDLIDEYIMKSNSIEFPGIINPRDVISRLDQGDDLGEVADAYEMSDAALLAEIEKARKYFAPFADAWNKVRDEVVFQDADETDSEVDDDSDSKESDSEDPKQEMNNLSEEIQNVSEDEIDANEETPGVDVEAEGDLLGQSDPYGNEPPENEDSESDDQTDDADPEDDPYK</sequence>
<feature type="compositionally biased region" description="Acidic residues" evidence="1">
    <location>
        <begin position="187"/>
        <end position="199"/>
    </location>
</feature>
<evidence type="ECO:0000313" key="2">
    <source>
        <dbReference type="EMBL" id="EOH71601.1"/>
    </source>
</evidence>
<name>R2QSM3_9ENTE</name>
<gene>
    <name evidence="3" type="ORF">I585_01176</name>
    <name evidence="2" type="ORF">UAI_04557</name>
</gene>